<proteinExistence type="predicted"/>
<dbReference type="EMBL" id="MZMT01000029">
    <property type="protein sequence ID" value="PIO44470.1"/>
    <property type="molecule type" value="Genomic_DNA"/>
</dbReference>
<evidence type="ECO:0000313" key="2">
    <source>
        <dbReference type="EMBL" id="PIO44470.1"/>
    </source>
</evidence>
<keyword evidence="3" id="KW-1185">Reference proteome</keyword>
<organism evidence="2 3">
    <name type="scientific">Phyllobacterium zundukense</name>
    <dbReference type="NCBI Taxonomy" id="1867719"/>
    <lineage>
        <taxon>Bacteria</taxon>
        <taxon>Pseudomonadati</taxon>
        <taxon>Pseudomonadota</taxon>
        <taxon>Alphaproteobacteria</taxon>
        <taxon>Hyphomicrobiales</taxon>
        <taxon>Phyllobacteriaceae</taxon>
        <taxon>Phyllobacterium</taxon>
    </lineage>
</organism>
<dbReference type="Proteomes" id="UP000232163">
    <property type="component" value="Unassembled WGS sequence"/>
</dbReference>
<feature type="compositionally biased region" description="Basic and acidic residues" evidence="1">
    <location>
        <begin position="18"/>
        <end position="46"/>
    </location>
</feature>
<name>A0A2N9VYA2_9HYPH</name>
<sequence length="71" mass="8264">MIGTNAAADGFALTRRCKMSDDDKKPQNAKVVREQLERPDLRDALHSRYKPVSNDERFKDLLRQLHDKEPK</sequence>
<dbReference type="AlphaFoldDB" id="A0A2N9VYA2"/>
<accession>A0A2N9VYA2</accession>
<dbReference type="KEGG" id="pht:BLM14_24975"/>
<protein>
    <recommendedName>
        <fullName evidence="4">Anti-sigma factor NepR domain-containing protein</fullName>
    </recommendedName>
</protein>
<evidence type="ECO:0000313" key="3">
    <source>
        <dbReference type="Proteomes" id="UP000232163"/>
    </source>
</evidence>
<feature type="region of interest" description="Disordered" evidence="1">
    <location>
        <begin position="18"/>
        <end position="57"/>
    </location>
</feature>
<gene>
    <name evidence="2" type="ORF">B5P45_12715</name>
</gene>
<evidence type="ECO:0008006" key="4">
    <source>
        <dbReference type="Google" id="ProtNLM"/>
    </source>
</evidence>
<reference evidence="3" key="1">
    <citation type="journal article" date="2017" name="Int J Environ Stud">
        <title>Does the Miocene-Pliocene relict legume Oxytropis triphylla form nitrogen-fixing nodules with a combination of bacterial strains?</title>
        <authorList>
            <person name="Safronova V."/>
            <person name="Belimov A."/>
            <person name="Sazanova A."/>
            <person name="Kuznetsova I."/>
            <person name="Popova J."/>
            <person name="Andronov E."/>
            <person name="Verkhozina A."/>
            <person name="Tikhonovich I."/>
        </authorList>
    </citation>
    <scope>NUCLEOTIDE SEQUENCE [LARGE SCALE GENOMIC DNA]</scope>
    <source>
        <strain evidence="3">Tri-38</strain>
    </source>
</reference>
<evidence type="ECO:0000256" key="1">
    <source>
        <dbReference type="SAM" id="MobiDB-lite"/>
    </source>
</evidence>
<comment type="caution">
    <text evidence="2">The sequence shown here is derived from an EMBL/GenBank/DDBJ whole genome shotgun (WGS) entry which is preliminary data.</text>
</comment>